<dbReference type="AlphaFoldDB" id="A0A1U7LV03"/>
<dbReference type="InterPro" id="IPR036361">
    <property type="entry name" value="SAP_dom_sf"/>
</dbReference>
<dbReference type="InterPro" id="IPR003034">
    <property type="entry name" value="SAP_dom"/>
</dbReference>
<accession>A0A1U7LV03</accession>
<feature type="region of interest" description="Disordered" evidence="1">
    <location>
        <begin position="19"/>
        <end position="49"/>
    </location>
</feature>
<organism evidence="3 4">
    <name type="scientific">Neolecta irregularis (strain DAH-3)</name>
    <dbReference type="NCBI Taxonomy" id="1198029"/>
    <lineage>
        <taxon>Eukaryota</taxon>
        <taxon>Fungi</taxon>
        <taxon>Dikarya</taxon>
        <taxon>Ascomycota</taxon>
        <taxon>Taphrinomycotina</taxon>
        <taxon>Neolectales</taxon>
        <taxon>Neolectaceae</taxon>
        <taxon>Neolecta</taxon>
    </lineage>
</organism>
<feature type="region of interest" description="Disordered" evidence="1">
    <location>
        <begin position="80"/>
        <end position="112"/>
    </location>
</feature>
<proteinExistence type="predicted"/>
<evidence type="ECO:0000259" key="2">
    <source>
        <dbReference type="PROSITE" id="PS50800"/>
    </source>
</evidence>
<dbReference type="EMBL" id="LXFE01000178">
    <property type="protein sequence ID" value="OLL26474.1"/>
    <property type="molecule type" value="Genomic_DNA"/>
</dbReference>
<dbReference type="Pfam" id="PF02037">
    <property type="entry name" value="SAP"/>
    <property type="match status" value="1"/>
</dbReference>
<evidence type="ECO:0000256" key="1">
    <source>
        <dbReference type="SAM" id="MobiDB-lite"/>
    </source>
</evidence>
<gene>
    <name evidence="3" type="ORF">NEOLI_002357</name>
</gene>
<dbReference type="PROSITE" id="PS50800">
    <property type="entry name" value="SAP"/>
    <property type="match status" value="1"/>
</dbReference>
<dbReference type="SUPFAM" id="SSF68906">
    <property type="entry name" value="SAP domain"/>
    <property type="match status" value="1"/>
</dbReference>
<dbReference type="Gene3D" id="1.10.720.30">
    <property type="entry name" value="SAP domain"/>
    <property type="match status" value="1"/>
</dbReference>
<name>A0A1U7LV03_NEOID</name>
<evidence type="ECO:0000313" key="3">
    <source>
        <dbReference type="EMBL" id="OLL26474.1"/>
    </source>
</evidence>
<evidence type="ECO:0000313" key="4">
    <source>
        <dbReference type="Proteomes" id="UP000186594"/>
    </source>
</evidence>
<keyword evidence="4" id="KW-1185">Reference proteome</keyword>
<protein>
    <recommendedName>
        <fullName evidence="2">SAP domain-containing protein</fullName>
    </recommendedName>
</protein>
<comment type="caution">
    <text evidence="3">The sequence shown here is derived from an EMBL/GenBank/DDBJ whole genome shotgun (WGS) entry which is preliminary data.</text>
</comment>
<reference evidence="3 4" key="1">
    <citation type="submission" date="2016-04" db="EMBL/GenBank/DDBJ databases">
        <title>Evolutionary innovation and constraint leading to complex multicellularity in the Ascomycota.</title>
        <authorList>
            <person name="Cisse O."/>
            <person name="Nguyen A."/>
            <person name="Hewitt D.A."/>
            <person name="Jedd G."/>
            <person name="Stajich J.E."/>
        </authorList>
    </citation>
    <scope>NUCLEOTIDE SEQUENCE [LARGE SCALE GENOMIC DNA]</scope>
    <source>
        <strain evidence="3 4">DAH-3</strain>
    </source>
</reference>
<feature type="domain" description="SAP" evidence="2">
    <location>
        <begin position="266"/>
        <end position="300"/>
    </location>
</feature>
<sequence length="308" mass="34722">MTENFALATRASVCNFPLKRQRSESSFDEDQSSGDSYSTGYSERDGSYAATISSGSHSLLDQPQRASWLQDYRITSRDIDKIEQKSPKRQKLSQDQYIPKSTELTSDPSLEAPCTDHNLPPFILQYGLSNTHENRQNIDYCWIMQNVAVSNPVIDLYASALFEYGPFHELDLPPITYMSQTPHSAEPIPWHQTIHGQCSFPRVFHCQEHQVKICESTEPLPTPENLIHTLHSPDLAAHSQPTKVKLAPLPASHRGHALLSIDNLDLDDITVTECKKILKQRGEPTTGKKELLISRIKLLQSAQTRICT</sequence>
<dbReference type="Proteomes" id="UP000186594">
    <property type="component" value="Unassembled WGS sequence"/>
</dbReference>